<keyword evidence="2" id="KW-0812">Transmembrane</keyword>
<dbReference type="PANTHER" id="PTHR46631:SF4">
    <property type="entry name" value="OS06G0359400 PROTEIN"/>
    <property type="match status" value="1"/>
</dbReference>
<comment type="caution">
    <text evidence="3">The sequence shown here is derived from an EMBL/GenBank/DDBJ whole genome shotgun (WGS) entry which is preliminary data.</text>
</comment>
<keyword evidence="2" id="KW-1133">Transmembrane helix</keyword>
<accession>A0ABD1YTA9</accession>
<dbReference type="EMBL" id="JBHFFA010000003">
    <property type="protein sequence ID" value="KAL2633674.1"/>
    <property type="molecule type" value="Genomic_DNA"/>
</dbReference>
<feature type="transmembrane region" description="Helical" evidence="2">
    <location>
        <begin position="139"/>
        <end position="160"/>
    </location>
</feature>
<evidence type="ECO:0000256" key="2">
    <source>
        <dbReference type="SAM" id="Phobius"/>
    </source>
</evidence>
<evidence type="ECO:0000313" key="4">
    <source>
        <dbReference type="Proteomes" id="UP001605036"/>
    </source>
</evidence>
<evidence type="ECO:0000256" key="1">
    <source>
        <dbReference type="SAM" id="MobiDB-lite"/>
    </source>
</evidence>
<proteinExistence type="predicted"/>
<sequence length="196" mass="21495">MGFDPEKGEQNSQWQHQQQQPPHYPTVDQSPAYYGTFQGQEGYPQPVPPSQAPHYAQAGSEGYVYPPQSTARGSVQERLAQGRPLLGGEHFLRLEPLPFCGLGFGWFLFILGFICVIPWYIGVLIYFCLAHDTREKSGLLACTIAAILFLLAGGTSVILFSQNCVSATGRSLKGLPALMMMQLGLSISSKHEMASK</sequence>
<name>A0ABD1YTA9_9MARC</name>
<feature type="region of interest" description="Disordered" evidence="1">
    <location>
        <begin position="1"/>
        <end position="53"/>
    </location>
</feature>
<gene>
    <name evidence="3" type="ORF">R1flu_005153</name>
</gene>
<dbReference type="AlphaFoldDB" id="A0ABD1YTA9"/>
<protein>
    <recommendedName>
        <fullName evidence="5">60S ribosomal protein L18a-like protein</fullName>
    </recommendedName>
</protein>
<keyword evidence="4" id="KW-1185">Reference proteome</keyword>
<organism evidence="3 4">
    <name type="scientific">Riccia fluitans</name>
    <dbReference type="NCBI Taxonomy" id="41844"/>
    <lineage>
        <taxon>Eukaryota</taxon>
        <taxon>Viridiplantae</taxon>
        <taxon>Streptophyta</taxon>
        <taxon>Embryophyta</taxon>
        <taxon>Marchantiophyta</taxon>
        <taxon>Marchantiopsida</taxon>
        <taxon>Marchantiidae</taxon>
        <taxon>Marchantiales</taxon>
        <taxon>Ricciaceae</taxon>
        <taxon>Riccia</taxon>
    </lineage>
</organism>
<evidence type="ECO:0000313" key="3">
    <source>
        <dbReference type="EMBL" id="KAL2633674.1"/>
    </source>
</evidence>
<dbReference type="Proteomes" id="UP001605036">
    <property type="component" value="Unassembled WGS sequence"/>
</dbReference>
<feature type="transmembrane region" description="Helical" evidence="2">
    <location>
        <begin position="104"/>
        <end position="127"/>
    </location>
</feature>
<reference evidence="3 4" key="1">
    <citation type="submission" date="2024-09" db="EMBL/GenBank/DDBJ databases">
        <title>Chromosome-scale assembly of Riccia fluitans.</title>
        <authorList>
            <person name="Paukszto L."/>
            <person name="Sawicki J."/>
            <person name="Karawczyk K."/>
            <person name="Piernik-Szablinska J."/>
            <person name="Szczecinska M."/>
            <person name="Mazdziarz M."/>
        </authorList>
    </citation>
    <scope>NUCLEOTIDE SEQUENCE [LARGE SCALE GENOMIC DNA]</scope>
    <source>
        <strain evidence="3">Rf_01</strain>
        <tissue evidence="3">Aerial parts of the thallus</tissue>
    </source>
</reference>
<keyword evidence="2" id="KW-0472">Membrane</keyword>
<evidence type="ECO:0008006" key="5">
    <source>
        <dbReference type="Google" id="ProtNLM"/>
    </source>
</evidence>
<dbReference type="PANTHER" id="PTHR46631">
    <property type="entry name" value="60S RIBOSOMAL PROTEIN L18A-LIKE"/>
    <property type="match status" value="1"/>
</dbReference>
<dbReference type="InterPro" id="IPR044804">
    <property type="entry name" value="Ribosomal_eL20z-like"/>
</dbReference>
<feature type="compositionally biased region" description="Low complexity" evidence="1">
    <location>
        <begin position="10"/>
        <end position="20"/>
    </location>
</feature>